<dbReference type="EMBL" id="CAADIH010000026">
    <property type="protein sequence ID" value="VFR47200.1"/>
    <property type="molecule type" value="Genomic_DNA"/>
</dbReference>
<evidence type="ECO:0000313" key="3">
    <source>
        <dbReference type="EMBL" id="VFR56989.1"/>
    </source>
</evidence>
<dbReference type="EMBL" id="CAADIZ010000042">
    <property type="protein sequence ID" value="VFS27428.1"/>
    <property type="molecule type" value="Genomic_DNA"/>
</dbReference>
<evidence type="ECO:0000313" key="1">
    <source>
        <dbReference type="EMBL" id="VFR47200.1"/>
    </source>
</evidence>
<organism evidence="2">
    <name type="scientific">plant metagenome</name>
    <dbReference type="NCBI Taxonomy" id="1297885"/>
    <lineage>
        <taxon>unclassified sequences</taxon>
        <taxon>metagenomes</taxon>
        <taxon>organismal metagenomes</taxon>
    </lineage>
</organism>
<dbReference type="EMBL" id="CAADIN010000024">
    <property type="protein sequence ID" value="VFR93029.1"/>
    <property type="molecule type" value="Genomic_DNA"/>
</dbReference>
<accession>A0A484RAY0</accession>
<dbReference type="EMBL" id="CAADII010000071">
    <property type="protein sequence ID" value="VFR56989.1"/>
    <property type="molecule type" value="Genomic_DNA"/>
</dbReference>
<dbReference type="AlphaFoldDB" id="A0A484RAY0"/>
<evidence type="ECO:0000313" key="5">
    <source>
        <dbReference type="EMBL" id="VFR93029.1"/>
    </source>
</evidence>
<gene>
    <name evidence="2" type="ORF">BER1_3507</name>
    <name evidence="1" type="ORF">BER2_3476</name>
    <name evidence="3" type="ORF">BRI6_3651</name>
    <name evidence="4" type="ORF">ISE1_3336</name>
    <name evidence="5" type="ORF">ISE2_3316</name>
    <name evidence="6" type="ORF">IVO3_3709</name>
    <name evidence="7" type="ORF">RAN7_3642</name>
</gene>
<evidence type="ECO:0000313" key="4">
    <source>
        <dbReference type="EMBL" id="VFR60742.1"/>
    </source>
</evidence>
<dbReference type="EMBL" id="CAADIE010000031">
    <property type="protein sequence ID" value="VFR47253.1"/>
    <property type="molecule type" value="Genomic_DNA"/>
</dbReference>
<dbReference type="EMBL" id="CAADIP010000034">
    <property type="protein sequence ID" value="VFR93411.1"/>
    <property type="molecule type" value="Genomic_DNA"/>
</dbReference>
<sequence length="55" mass="5967">MAVPVGETCEVSYRTDLGVNMTFTFPQGDDALKVLADLADISRAVRARLALRALQ</sequence>
<name>A0A484RAY0_9ZZZZ</name>
<evidence type="ECO:0000313" key="2">
    <source>
        <dbReference type="EMBL" id="VFR47253.1"/>
    </source>
</evidence>
<evidence type="ECO:0000313" key="7">
    <source>
        <dbReference type="EMBL" id="VFS27428.1"/>
    </source>
</evidence>
<reference evidence="2" key="1">
    <citation type="submission" date="2019-03" db="EMBL/GenBank/DDBJ databases">
        <authorList>
            <person name="Danneels B."/>
        </authorList>
    </citation>
    <scope>NUCLEOTIDE SEQUENCE</scope>
</reference>
<evidence type="ECO:0000313" key="6">
    <source>
        <dbReference type="EMBL" id="VFR93411.1"/>
    </source>
</evidence>
<dbReference type="EMBL" id="CAADIM010000001">
    <property type="protein sequence ID" value="VFR60742.1"/>
    <property type="molecule type" value="Genomic_DNA"/>
</dbReference>
<proteinExistence type="predicted"/>
<protein>
    <submittedName>
        <fullName evidence="2">Uncharacterized protein</fullName>
    </submittedName>
</protein>